<name>A0A0D2XX64_FUSOF</name>
<evidence type="ECO:0000313" key="2">
    <source>
        <dbReference type="EnsemblFungi" id="FOXG_08580P0"/>
    </source>
</evidence>
<accession>A0A0D2XX64</accession>
<sequence>MGDYYHHFLSSMSGAGMNPATSPEEMLDPRMHGAPIPMVSAPLPGPYQQLGYFTGFPDPMMFNQNKSQKARRKSAAGTPAAVDHVKHRRTRSGCFMCRSRRVKVARREIENVSTRIPHHQKVPQPRAVNPKILQLLLNKRVQLRPNPRTTRTLSKKVN</sequence>
<reference evidence="2" key="2">
    <citation type="submission" date="2025-08" db="UniProtKB">
        <authorList>
            <consortium name="EnsemblFungi"/>
        </authorList>
    </citation>
    <scope>IDENTIFICATION</scope>
    <source>
        <strain evidence="2">4287 / CBS 123668 / FGSC 9935 / NRRL 34936</strain>
    </source>
</reference>
<dbReference type="EnsemblFungi" id="FOXG_08580T0">
    <property type="protein sequence ID" value="FOXG_08580P0"/>
    <property type="gene ID" value="FOXG_08580"/>
</dbReference>
<protein>
    <submittedName>
        <fullName evidence="2">Uncharacterized protein</fullName>
    </submittedName>
</protein>
<proteinExistence type="predicted"/>
<organism evidence="2 3">
    <name type="scientific">Fusarium oxysporum (strain Fo5176)</name>
    <name type="common">Fusarium vascular wilt</name>
    <dbReference type="NCBI Taxonomy" id="660025"/>
    <lineage>
        <taxon>Eukaryota</taxon>
        <taxon>Fungi</taxon>
        <taxon>Dikarya</taxon>
        <taxon>Ascomycota</taxon>
        <taxon>Pezizomycotina</taxon>
        <taxon>Sordariomycetes</taxon>
        <taxon>Hypocreomycetidae</taxon>
        <taxon>Hypocreales</taxon>
        <taxon>Nectriaceae</taxon>
        <taxon>Fusarium</taxon>
        <taxon>Fusarium oxysporum species complex</taxon>
    </lineage>
</organism>
<dbReference type="STRING" id="426428.A0A0D2XX64"/>
<dbReference type="AlphaFoldDB" id="A0A0D2XX64"/>
<reference evidence="3" key="1">
    <citation type="journal article" date="2012" name="Mol. Plant Microbe Interact.">
        <title>A highly conserved effector in Fusarium oxysporum is required for full virulence on Arabidopsis.</title>
        <authorList>
            <person name="Thatcher L.F."/>
            <person name="Gardiner D.M."/>
            <person name="Kazan K."/>
            <person name="Manners J."/>
        </authorList>
    </citation>
    <scope>NUCLEOTIDE SEQUENCE [LARGE SCALE GENOMIC DNA]</scope>
    <source>
        <strain evidence="3">Fo5176</strain>
    </source>
</reference>
<evidence type="ECO:0000256" key="1">
    <source>
        <dbReference type="SAM" id="MobiDB-lite"/>
    </source>
</evidence>
<dbReference type="Proteomes" id="UP000002489">
    <property type="component" value="Unassembled WGS sequence"/>
</dbReference>
<feature type="region of interest" description="Disordered" evidence="1">
    <location>
        <begin position="65"/>
        <end position="85"/>
    </location>
</feature>
<evidence type="ECO:0000313" key="3">
    <source>
        <dbReference type="Proteomes" id="UP000002489"/>
    </source>
</evidence>